<keyword evidence="5" id="KW-0472">Membrane</keyword>
<accession>A0A9Q1CE63</accession>
<dbReference type="Pfam" id="PF02494">
    <property type="entry name" value="HYR"/>
    <property type="match status" value="1"/>
</dbReference>
<keyword evidence="5" id="KW-0812">Transmembrane</keyword>
<gene>
    <name evidence="9" type="ORF">HOLleu_09967</name>
</gene>
<sequence length="644" mass="71995">MDSTFFSSHLFYFLFLLSTCTSSGRACFVSLNNSVGEFTNHLYPQVNLMNLRCTWRLTAPAGQVVEITFDEVNFDNSTDESGNCIDSVTVFSGDSTEIIPPFCGVGPPWPRLPIRLLSTENIMTVTMEKTLPGSKGFRASYKHVPPRREIIATVIVEEPSILLPNRLGSNNPSPKIPLIGSSDPYALSFDPIRENFYFTDIQQKFIGRIRLDGKVVHKVVEGNIDNPLGVAVAYLTGLLYWTDADRHEVSVSRLDGSLRKTLLKSSFDCRTPKGIVLTLDNKKIFWTCESRIQTSEADGSNRNPNFISVDVVDPSAITIDPTGVYLYWLDTHLGVVERVRVDGFGRIESLSSSSDLFQYHHSLTMDDLAYFFTNTNDQKLHIIERHATKPRSRTLQLIPPKTFRGLYHYNSALVIPDEHVCAISNGGCNEFCFPTEDSFTCIDVTPRIFNCPGNILKSSSLPFETIDWLEPTAISRSSDQNANVPYQSRSHAPMSAFLRGSTRVVYVFEDEVGNGAECSFNVTIQPSFTTVFTPTSSQVTESSSTYNSQGSSNDAFFTSEYIIIGLIILLVSLTVAIVVAVLCCCGCCKCECSIKKRRDRTEQPMIWTNELAPNIHQQYPVDNSLYLRALPYETKEDNYITVMA</sequence>
<evidence type="ECO:0000313" key="10">
    <source>
        <dbReference type="Proteomes" id="UP001152320"/>
    </source>
</evidence>
<dbReference type="SMART" id="SM00135">
    <property type="entry name" value="LY"/>
    <property type="match status" value="4"/>
</dbReference>
<dbReference type="CDD" id="cd00041">
    <property type="entry name" value="CUB"/>
    <property type="match status" value="1"/>
</dbReference>
<feature type="signal peptide" evidence="6">
    <location>
        <begin position="1"/>
        <end position="26"/>
    </location>
</feature>
<name>A0A9Q1CE63_HOLLE</name>
<keyword evidence="9" id="KW-0449">Lipoprotein</keyword>
<dbReference type="PROSITE" id="PS51120">
    <property type="entry name" value="LDLRB"/>
    <property type="match status" value="1"/>
</dbReference>
<feature type="repeat" description="LDL-receptor class B" evidence="4">
    <location>
        <begin position="237"/>
        <end position="281"/>
    </location>
</feature>
<dbReference type="GO" id="GO:0042813">
    <property type="term" value="F:Wnt receptor activity"/>
    <property type="evidence" value="ECO:0007669"/>
    <property type="project" value="TreeGrafter"/>
</dbReference>
<keyword evidence="1" id="KW-0677">Repeat</keyword>
<proteinExistence type="predicted"/>
<dbReference type="InterPro" id="IPR000859">
    <property type="entry name" value="CUB_dom"/>
</dbReference>
<keyword evidence="10" id="KW-1185">Reference proteome</keyword>
<dbReference type="Pfam" id="PF00058">
    <property type="entry name" value="Ldl_recept_b"/>
    <property type="match status" value="2"/>
</dbReference>
<dbReference type="Pfam" id="PF00431">
    <property type="entry name" value="CUB"/>
    <property type="match status" value="1"/>
</dbReference>
<dbReference type="EMBL" id="JAIZAY010000004">
    <property type="protein sequence ID" value="KAJ8043040.1"/>
    <property type="molecule type" value="Genomic_DNA"/>
</dbReference>
<protein>
    <submittedName>
        <fullName evidence="9">Low-density lipoprotein receptor-related protein 4</fullName>
    </submittedName>
</protein>
<organism evidence="9 10">
    <name type="scientific">Holothuria leucospilota</name>
    <name type="common">Black long sea cucumber</name>
    <name type="synonym">Mertensiothuria leucospilota</name>
    <dbReference type="NCBI Taxonomy" id="206669"/>
    <lineage>
        <taxon>Eukaryota</taxon>
        <taxon>Metazoa</taxon>
        <taxon>Echinodermata</taxon>
        <taxon>Eleutherozoa</taxon>
        <taxon>Echinozoa</taxon>
        <taxon>Holothuroidea</taxon>
        <taxon>Aspidochirotacea</taxon>
        <taxon>Aspidochirotida</taxon>
        <taxon>Holothuriidae</taxon>
        <taxon>Holothuria</taxon>
    </lineage>
</organism>
<feature type="domain" description="CUB" evidence="7">
    <location>
        <begin position="27"/>
        <end position="144"/>
    </location>
</feature>
<keyword evidence="6" id="KW-0732">Signal</keyword>
<evidence type="ECO:0000313" key="9">
    <source>
        <dbReference type="EMBL" id="KAJ8043040.1"/>
    </source>
</evidence>
<evidence type="ECO:0000259" key="8">
    <source>
        <dbReference type="PROSITE" id="PS50825"/>
    </source>
</evidence>
<dbReference type="InterPro" id="IPR000033">
    <property type="entry name" value="LDLR_classB_rpt"/>
</dbReference>
<feature type="transmembrane region" description="Helical" evidence="5">
    <location>
        <begin position="561"/>
        <end position="588"/>
    </location>
</feature>
<dbReference type="SUPFAM" id="SSF63825">
    <property type="entry name" value="YWTD domain"/>
    <property type="match status" value="1"/>
</dbReference>
<dbReference type="GO" id="GO:0017147">
    <property type="term" value="F:Wnt-protein binding"/>
    <property type="evidence" value="ECO:0007669"/>
    <property type="project" value="TreeGrafter"/>
</dbReference>
<dbReference type="PANTHER" id="PTHR46513:SF13">
    <property type="entry name" value="EGF-LIKE DOMAIN-CONTAINING PROTEIN"/>
    <property type="match status" value="1"/>
</dbReference>
<feature type="chain" id="PRO_5040297268" evidence="6">
    <location>
        <begin position="27"/>
        <end position="644"/>
    </location>
</feature>
<evidence type="ECO:0000256" key="4">
    <source>
        <dbReference type="PROSITE-ProRule" id="PRU00461"/>
    </source>
</evidence>
<dbReference type="PANTHER" id="PTHR46513">
    <property type="entry name" value="VITELLOGENIN RECEPTOR-LIKE PROTEIN-RELATED-RELATED"/>
    <property type="match status" value="1"/>
</dbReference>
<dbReference type="InterPro" id="IPR003410">
    <property type="entry name" value="HYR_dom"/>
</dbReference>
<evidence type="ECO:0000256" key="5">
    <source>
        <dbReference type="SAM" id="Phobius"/>
    </source>
</evidence>
<evidence type="ECO:0000256" key="3">
    <source>
        <dbReference type="PROSITE-ProRule" id="PRU00059"/>
    </source>
</evidence>
<dbReference type="SUPFAM" id="SSF49854">
    <property type="entry name" value="Spermadhesin, CUB domain"/>
    <property type="match status" value="1"/>
</dbReference>
<dbReference type="Proteomes" id="UP001152320">
    <property type="component" value="Chromosome 4"/>
</dbReference>
<dbReference type="SMART" id="SM00042">
    <property type="entry name" value="CUB"/>
    <property type="match status" value="1"/>
</dbReference>
<dbReference type="Gene3D" id="2.120.10.30">
    <property type="entry name" value="TolB, C-terminal domain"/>
    <property type="match status" value="1"/>
</dbReference>
<dbReference type="InterPro" id="IPR035914">
    <property type="entry name" value="Sperma_CUB_dom_sf"/>
</dbReference>
<keyword evidence="5" id="KW-1133">Transmembrane helix</keyword>
<dbReference type="GO" id="GO:0060070">
    <property type="term" value="P:canonical Wnt signaling pathway"/>
    <property type="evidence" value="ECO:0007669"/>
    <property type="project" value="TreeGrafter"/>
</dbReference>
<keyword evidence="2" id="KW-1015">Disulfide bond</keyword>
<evidence type="ECO:0000256" key="1">
    <source>
        <dbReference type="ARBA" id="ARBA00022737"/>
    </source>
</evidence>
<feature type="domain" description="HYR" evidence="8">
    <location>
        <begin position="442"/>
        <end position="526"/>
    </location>
</feature>
<evidence type="ECO:0000256" key="6">
    <source>
        <dbReference type="SAM" id="SignalP"/>
    </source>
</evidence>
<comment type="caution">
    <text evidence="9">The sequence shown here is derived from an EMBL/GenBank/DDBJ whole genome shotgun (WGS) entry which is preliminary data.</text>
</comment>
<comment type="caution">
    <text evidence="3">Lacks conserved residue(s) required for the propagation of feature annotation.</text>
</comment>
<dbReference type="InterPro" id="IPR050778">
    <property type="entry name" value="Cueball_EGF_LRP_Nidogen"/>
</dbReference>
<dbReference type="Gene3D" id="2.60.120.290">
    <property type="entry name" value="Spermadhesin, CUB domain"/>
    <property type="match status" value="1"/>
</dbReference>
<reference evidence="9" key="1">
    <citation type="submission" date="2021-10" db="EMBL/GenBank/DDBJ databases">
        <title>Tropical sea cucumber genome reveals ecological adaptation and Cuvierian tubules defense mechanism.</title>
        <authorList>
            <person name="Chen T."/>
        </authorList>
    </citation>
    <scope>NUCLEOTIDE SEQUENCE</scope>
    <source>
        <strain evidence="9">Nanhai2018</strain>
        <tissue evidence="9">Muscle</tissue>
    </source>
</reference>
<dbReference type="PROSITE" id="PS50825">
    <property type="entry name" value="HYR"/>
    <property type="match status" value="1"/>
</dbReference>
<dbReference type="OrthoDB" id="9990982at2759"/>
<dbReference type="InterPro" id="IPR011042">
    <property type="entry name" value="6-blade_b-propeller_TolB-like"/>
</dbReference>
<dbReference type="AlphaFoldDB" id="A0A9Q1CE63"/>
<keyword evidence="9" id="KW-0675">Receptor</keyword>
<evidence type="ECO:0000259" key="7">
    <source>
        <dbReference type="PROSITE" id="PS01180"/>
    </source>
</evidence>
<dbReference type="GO" id="GO:0005886">
    <property type="term" value="C:plasma membrane"/>
    <property type="evidence" value="ECO:0007669"/>
    <property type="project" value="TreeGrafter"/>
</dbReference>
<evidence type="ECO:0000256" key="2">
    <source>
        <dbReference type="ARBA" id="ARBA00023157"/>
    </source>
</evidence>
<dbReference type="PROSITE" id="PS01180">
    <property type="entry name" value="CUB"/>
    <property type="match status" value="1"/>
</dbReference>